<keyword evidence="1" id="KW-0694">RNA-binding</keyword>
<protein>
    <recommendedName>
        <fullName evidence="4">SpoVT-AbrB domain-containing protein</fullName>
    </recommendedName>
</protein>
<dbReference type="KEGG" id="flt:Sv326_1048"/>
<dbReference type="AlphaFoldDB" id="A0A7D6BQY4"/>
<evidence type="ECO:0008006" key="4">
    <source>
        <dbReference type="Google" id="ProtNLM"/>
    </source>
</evidence>
<sequence>MDKEEHFLSKIRRQGSGLHIYFPTEVIKNPNFPLDEKDAVVIKLDPKKKSIIIKKVEWSNLVGETASIE</sequence>
<reference evidence="3" key="1">
    <citation type="submission" date="2020-07" db="EMBL/GenBank/DDBJ databases">
        <title>Metabolic diversity and evolutionary history of the archaeal phylum ###Micrarchaeota### uncovered from a freshwater lake metagenome.</title>
        <authorList>
            <person name="Kadnikov V.V."/>
            <person name="Savvichev A.S."/>
            <person name="Mardanov A.V."/>
            <person name="Beletsky A.V."/>
            <person name="Chupakov A.V."/>
            <person name="Kokryatskaya N.M."/>
            <person name="Pimenov N.V."/>
            <person name="Ravin N.V."/>
        </authorList>
    </citation>
    <scope>NUCLEOTIDE SEQUENCE [LARGE SCALE GENOMIC DNA]</scope>
</reference>
<evidence type="ECO:0000256" key="1">
    <source>
        <dbReference type="PROSITE-ProRule" id="PRU00182"/>
    </source>
</evidence>
<accession>A0A7D6BQY4</accession>
<dbReference type="EMBL" id="CP058998">
    <property type="protein sequence ID" value="QLJ53223.1"/>
    <property type="molecule type" value="Genomic_DNA"/>
</dbReference>
<evidence type="ECO:0000313" key="2">
    <source>
        <dbReference type="EMBL" id="QLJ53223.1"/>
    </source>
</evidence>
<dbReference type="PROSITE" id="PS50889">
    <property type="entry name" value="S4"/>
    <property type="match status" value="1"/>
</dbReference>
<proteinExistence type="predicted"/>
<dbReference type="GO" id="GO:0003723">
    <property type="term" value="F:RNA binding"/>
    <property type="evidence" value="ECO:0007669"/>
    <property type="project" value="UniProtKB-KW"/>
</dbReference>
<organism evidence="2 3">
    <name type="scientific">Fermentimicrarchaeum limneticum</name>
    <dbReference type="NCBI Taxonomy" id="2795018"/>
    <lineage>
        <taxon>Archaea</taxon>
        <taxon>Candidatus Micrarchaeota</taxon>
        <taxon>Candidatus Fermentimicrarchaeales</taxon>
        <taxon>Candidatus Fermentimicrarchaeaceae</taxon>
        <taxon>Candidatus Fermentimicrarchaeum</taxon>
    </lineage>
</organism>
<name>A0A7D6BQY4_FERL1</name>
<evidence type="ECO:0000313" key="3">
    <source>
        <dbReference type="Proteomes" id="UP000510821"/>
    </source>
</evidence>
<gene>
    <name evidence="2" type="ORF">Sv326_1048</name>
</gene>
<dbReference type="Proteomes" id="UP000510821">
    <property type="component" value="Chromosome"/>
</dbReference>